<dbReference type="PROSITE" id="PS51257">
    <property type="entry name" value="PROKAR_LIPOPROTEIN"/>
    <property type="match status" value="1"/>
</dbReference>
<reference evidence="2 3" key="1">
    <citation type="submission" date="2020-12" db="EMBL/GenBank/DDBJ databases">
        <title>Aureibaculum luteum sp. nov. and Aureibaculum flavum sp. nov., novel members of the family Flavobacteriaceae isolated from Antarctic intertidal sediments.</title>
        <authorList>
            <person name="He X."/>
            <person name="Zhang X."/>
        </authorList>
    </citation>
    <scope>NUCLEOTIDE SEQUENCE [LARGE SCALE GENOMIC DNA]</scope>
    <source>
        <strain evidence="2 3">A20</strain>
    </source>
</reference>
<feature type="domain" description="DUF4296" evidence="1">
    <location>
        <begin position="26"/>
        <end position="107"/>
    </location>
</feature>
<proteinExistence type="predicted"/>
<evidence type="ECO:0000259" key="1">
    <source>
        <dbReference type="Pfam" id="PF14129"/>
    </source>
</evidence>
<protein>
    <submittedName>
        <fullName evidence="2">DUF4296 domain-containing protein</fullName>
    </submittedName>
</protein>
<sequence length="127" mass="15311">MKKLLYPFLAFLFIVSCTSKTIYKKPDNLIEKDQMIKIWTDIYIARGARSVQTIDKRNNINYLPLVFEKYKIDSTQFSESNLFYTSKIDDYQKMFEEVNRRLKEKKKIYQPETEMDSIINETRELVK</sequence>
<dbReference type="RefSeq" id="WP_198840867.1">
    <property type="nucleotide sequence ID" value="NZ_JAEHFJ010000003.1"/>
</dbReference>
<evidence type="ECO:0000313" key="2">
    <source>
        <dbReference type="EMBL" id="MBJ2174110.1"/>
    </source>
</evidence>
<accession>A0ABS0WQ54</accession>
<keyword evidence="3" id="KW-1185">Reference proteome</keyword>
<name>A0ABS0WQ54_9FLAO</name>
<dbReference type="InterPro" id="IPR025381">
    <property type="entry name" value="DUF4296"/>
</dbReference>
<gene>
    <name evidence="2" type="ORF">JBL43_07670</name>
</gene>
<organism evidence="2 3">
    <name type="scientific">Aureibaculum flavum</name>
    <dbReference type="NCBI Taxonomy" id="2795986"/>
    <lineage>
        <taxon>Bacteria</taxon>
        <taxon>Pseudomonadati</taxon>
        <taxon>Bacteroidota</taxon>
        <taxon>Flavobacteriia</taxon>
        <taxon>Flavobacteriales</taxon>
        <taxon>Flavobacteriaceae</taxon>
        <taxon>Aureibaculum</taxon>
    </lineage>
</organism>
<dbReference type="EMBL" id="JAEHFJ010000003">
    <property type="protein sequence ID" value="MBJ2174110.1"/>
    <property type="molecule type" value="Genomic_DNA"/>
</dbReference>
<dbReference type="Pfam" id="PF14129">
    <property type="entry name" value="DUF4296"/>
    <property type="match status" value="1"/>
</dbReference>
<dbReference type="Proteomes" id="UP000623301">
    <property type="component" value="Unassembled WGS sequence"/>
</dbReference>
<comment type="caution">
    <text evidence="2">The sequence shown here is derived from an EMBL/GenBank/DDBJ whole genome shotgun (WGS) entry which is preliminary data.</text>
</comment>
<evidence type="ECO:0000313" key="3">
    <source>
        <dbReference type="Proteomes" id="UP000623301"/>
    </source>
</evidence>